<comment type="caution">
    <text evidence="7">The sequence shown here is derived from an EMBL/GenBank/DDBJ whole genome shotgun (WGS) entry which is preliminary data.</text>
</comment>
<dbReference type="AlphaFoldDB" id="A0A502GN53"/>
<organism evidence="7 8">
    <name type="scientific">Hymenobacter nivis</name>
    <dbReference type="NCBI Taxonomy" id="1850093"/>
    <lineage>
        <taxon>Bacteria</taxon>
        <taxon>Pseudomonadati</taxon>
        <taxon>Bacteroidota</taxon>
        <taxon>Cytophagia</taxon>
        <taxon>Cytophagales</taxon>
        <taxon>Hymenobacteraceae</taxon>
        <taxon>Hymenobacter</taxon>
    </lineage>
</organism>
<dbReference type="InterPro" id="IPR036526">
    <property type="entry name" value="C-N_Hydrolase_sf"/>
</dbReference>
<dbReference type="EC" id="3.5.1.3" evidence="3"/>
<evidence type="ECO:0000313" key="8">
    <source>
        <dbReference type="Proteomes" id="UP000317646"/>
    </source>
</evidence>
<evidence type="ECO:0000256" key="2">
    <source>
        <dbReference type="ARBA" id="ARBA00022801"/>
    </source>
</evidence>
<feature type="domain" description="CN hydrolase" evidence="6">
    <location>
        <begin position="5"/>
        <end position="239"/>
    </location>
</feature>
<evidence type="ECO:0000256" key="4">
    <source>
        <dbReference type="ARBA" id="ARBA00052904"/>
    </source>
</evidence>
<evidence type="ECO:0000256" key="5">
    <source>
        <dbReference type="ARBA" id="ARBA00072139"/>
    </source>
</evidence>
<sequence length="263" mass="29107">MPNDLTVTLVQADLHWHDPAANRAMFDELLGPLPAPTDLVVLPEMFTTGFSMDAAGQAETMQGPTVAWLRATAARLDAVVTGSVIIRDGEHFHNRLLWVRPDGTLAHYDKRHLFTFAGEHRTYAAGLGAPLVEEWRGWRICPLICYDLRFPVWSRNPAAAPYDLLLYVANWPAVRRGPWQVLLQARAIENVAYVAGVNRIGTDGLGHAYAGDSALLNMRGEYLAAPSDAVGCTTRTLIWNELQDFRAKFPALQDGDEFTLAGR</sequence>
<evidence type="ECO:0000313" key="7">
    <source>
        <dbReference type="EMBL" id="TPG62426.1"/>
    </source>
</evidence>
<dbReference type="GO" id="GO:0050152">
    <property type="term" value="F:omega-amidase activity"/>
    <property type="evidence" value="ECO:0007669"/>
    <property type="project" value="UniProtKB-EC"/>
</dbReference>
<dbReference type="Gene3D" id="3.60.110.10">
    <property type="entry name" value="Carbon-nitrogen hydrolase"/>
    <property type="match status" value="1"/>
</dbReference>
<dbReference type="SUPFAM" id="SSF56317">
    <property type="entry name" value="Carbon-nitrogen hydrolase"/>
    <property type="match status" value="1"/>
</dbReference>
<proteinExistence type="inferred from homology"/>
<gene>
    <name evidence="7" type="ORF">EAH73_19740</name>
</gene>
<comment type="catalytic activity">
    <reaction evidence="4">
        <text>a monoamide of a dicarboxylate + H2O = a dicarboxylate + NH4(+)</text>
        <dbReference type="Rhea" id="RHEA:11716"/>
        <dbReference type="ChEBI" id="CHEBI:15377"/>
        <dbReference type="ChEBI" id="CHEBI:28938"/>
        <dbReference type="ChEBI" id="CHEBI:28965"/>
        <dbReference type="ChEBI" id="CHEBI:77450"/>
        <dbReference type="EC" id="3.5.1.3"/>
    </reaction>
</comment>
<keyword evidence="2 7" id="KW-0378">Hydrolase</keyword>
<comment type="similarity">
    <text evidence="1">Belongs to the carbon-nitrogen hydrolase superfamily. NIT1/NIT2 family.</text>
</comment>
<dbReference type="Pfam" id="PF00795">
    <property type="entry name" value="CN_hydrolase"/>
    <property type="match status" value="1"/>
</dbReference>
<dbReference type="PROSITE" id="PS50263">
    <property type="entry name" value="CN_HYDROLASE"/>
    <property type="match status" value="1"/>
</dbReference>
<dbReference type="PANTHER" id="PTHR47799">
    <property type="entry name" value="OMEGA-AMIDASE YAFV"/>
    <property type="match status" value="1"/>
</dbReference>
<evidence type="ECO:0000256" key="1">
    <source>
        <dbReference type="ARBA" id="ARBA00010613"/>
    </source>
</evidence>
<name>A0A502GN53_9BACT</name>
<keyword evidence="8" id="KW-1185">Reference proteome</keyword>
<dbReference type="InterPro" id="IPR052737">
    <property type="entry name" value="Omega-amidase_YafV"/>
</dbReference>
<dbReference type="InterPro" id="IPR003010">
    <property type="entry name" value="C-N_Hydrolase"/>
</dbReference>
<dbReference type="Proteomes" id="UP000317646">
    <property type="component" value="Unassembled WGS sequence"/>
</dbReference>
<dbReference type="GO" id="GO:0106008">
    <property type="term" value="F:2-oxoglutaramate amidase activity"/>
    <property type="evidence" value="ECO:0007669"/>
    <property type="project" value="TreeGrafter"/>
</dbReference>
<dbReference type="EMBL" id="RCYZ01000009">
    <property type="protein sequence ID" value="TPG62426.1"/>
    <property type="molecule type" value="Genomic_DNA"/>
</dbReference>
<accession>A0A502GN53</accession>
<dbReference type="RefSeq" id="WP_140469163.1">
    <property type="nucleotide sequence ID" value="NZ_RCYZ01000009.1"/>
</dbReference>
<protein>
    <recommendedName>
        <fullName evidence="5">Omega-amidase YafV</fullName>
        <ecNumber evidence="3">3.5.1.3</ecNumber>
    </recommendedName>
</protein>
<dbReference type="PANTHER" id="PTHR47799:SF1">
    <property type="entry name" value="OMEGA-AMIDASE YAFV"/>
    <property type="match status" value="1"/>
</dbReference>
<dbReference type="CDD" id="cd07575">
    <property type="entry name" value="Xc-1258_like"/>
    <property type="match status" value="1"/>
</dbReference>
<dbReference type="OrthoDB" id="9811121at2"/>
<dbReference type="FunFam" id="3.60.110.10:FF:000004">
    <property type="entry name" value="Carbon-nitrogen hydrolase"/>
    <property type="match status" value="1"/>
</dbReference>
<evidence type="ECO:0000256" key="3">
    <source>
        <dbReference type="ARBA" id="ARBA00039118"/>
    </source>
</evidence>
<dbReference type="NCBIfam" id="NF007757">
    <property type="entry name" value="PRK10438.1"/>
    <property type="match status" value="1"/>
</dbReference>
<evidence type="ECO:0000259" key="6">
    <source>
        <dbReference type="PROSITE" id="PS50263"/>
    </source>
</evidence>
<reference evidence="7 8" key="1">
    <citation type="journal article" date="2019" name="Environ. Microbiol.">
        <title>Species interactions and distinct microbial communities in high Arctic permafrost affected cryosols are associated with the CH4 and CO2 gas fluxes.</title>
        <authorList>
            <person name="Altshuler I."/>
            <person name="Hamel J."/>
            <person name="Turney S."/>
            <person name="Magnuson E."/>
            <person name="Levesque R."/>
            <person name="Greer C."/>
            <person name="Whyte L.G."/>
        </authorList>
    </citation>
    <scope>NUCLEOTIDE SEQUENCE [LARGE SCALE GENOMIC DNA]</scope>
    <source>
        <strain evidence="7 8">S9.2P</strain>
    </source>
</reference>